<evidence type="ECO:0000256" key="1">
    <source>
        <dbReference type="ARBA" id="ARBA00005280"/>
    </source>
</evidence>
<organism evidence="3 4">
    <name type="scientific">Alosa alosa</name>
    <name type="common">allis shad</name>
    <dbReference type="NCBI Taxonomy" id="278164"/>
    <lineage>
        <taxon>Eukaryota</taxon>
        <taxon>Metazoa</taxon>
        <taxon>Chordata</taxon>
        <taxon>Craniata</taxon>
        <taxon>Vertebrata</taxon>
        <taxon>Euteleostomi</taxon>
        <taxon>Actinopterygii</taxon>
        <taxon>Neopterygii</taxon>
        <taxon>Teleostei</taxon>
        <taxon>Clupei</taxon>
        <taxon>Clupeiformes</taxon>
        <taxon>Clupeoidei</taxon>
        <taxon>Clupeidae</taxon>
        <taxon>Alosa</taxon>
    </lineage>
</organism>
<name>A0AAV6HKZ0_9TELE</name>
<proteinExistence type="inferred from homology"/>
<dbReference type="PANTHER" id="PTHR13281">
    <property type="entry name" value="TRANSMEMBRANE PROTEIN 70, MITOCHONDRIAL"/>
    <property type="match status" value="1"/>
</dbReference>
<evidence type="ECO:0000256" key="2">
    <source>
        <dbReference type="SAM" id="Phobius"/>
    </source>
</evidence>
<reference evidence="3 4" key="1">
    <citation type="submission" date="2020-10" db="EMBL/GenBank/DDBJ databases">
        <title>Chromosome-scale genome assembly of the Allis shad, Alosa alosa.</title>
        <authorList>
            <person name="Margot Z."/>
            <person name="Christophe K."/>
            <person name="Cabau C."/>
            <person name="Louis A."/>
            <person name="Berthelot C."/>
            <person name="Parey E."/>
            <person name="Roest Crollius H."/>
            <person name="Montfort J."/>
            <person name="Robinson-Rechavi M."/>
            <person name="Bucao C."/>
            <person name="Bouchez O."/>
            <person name="Gislard M."/>
            <person name="Lluch J."/>
            <person name="Milhes M."/>
            <person name="Lampietro C."/>
            <person name="Lopez Roques C."/>
            <person name="Donnadieu C."/>
            <person name="Braasch I."/>
            <person name="Desvignes T."/>
            <person name="Postlethwait J."/>
            <person name="Bobe J."/>
            <person name="Guiguen Y."/>
        </authorList>
    </citation>
    <scope>NUCLEOTIDE SEQUENCE [LARGE SCALE GENOMIC DNA]</scope>
    <source>
        <strain evidence="3">M-15738</strain>
        <tissue evidence="3">Blood</tissue>
    </source>
</reference>
<dbReference type="GO" id="GO:0033615">
    <property type="term" value="P:mitochondrial proton-transporting ATP synthase complex assembly"/>
    <property type="evidence" value="ECO:0007669"/>
    <property type="project" value="TreeGrafter"/>
</dbReference>
<keyword evidence="2" id="KW-0812">Transmembrane</keyword>
<comment type="caution">
    <text evidence="3">The sequence shown here is derived from an EMBL/GenBank/DDBJ whole genome shotgun (WGS) entry which is preliminary data.</text>
</comment>
<evidence type="ECO:0000313" key="4">
    <source>
        <dbReference type="Proteomes" id="UP000823561"/>
    </source>
</evidence>
<dbReference type="AlphaFoldDB" id="A0AAV6HKZ0"/>
<keyword evidence="2" id="KW-1133">Transmembrane helix</keyword>
<gene>
    <name evidence="3" type="ORF">AALO_G00012100</name>
</gene>
<dbReference type="InterPro" id="IPR045325">
    <property type="entry name" value="TMEM70/TMEM186/TMEM223"/>
</dbReference>
<feature type="transmembrane region" description="Helical" evidence="2">
    <location>
        <begin position="104"/>
        <end position="121"/>
    </location>
</feature>
<protein>
    <recommendedName>
        <fullName evidence="5">Transmembrane protein 70</fullName>
    </recommendedName>
</protein>
<feature type="transmembrane region" description="Helical" evidence="2">
    <location>
        <begin position="133"/>
        <end position="155"/>
    </location>
</feature>
<evidence type="ECO:0008006" key="5">
    <source>
        <dbReference type="Google" id="ProtNLM"/>
    </source>
</evidence>
<dbReference type="Proteomes" id="UP000823561">
    <property type="component" value="Chromosome 1"/>
</dbReference>
<dbReference type="EMBL" id="JADWDJ010000001">
    <property type="protein sequence ID" value="KAG5286196.1"/>
    <property type="molecule type" value="Genomic_DNA"/>
</dbReference>
<dbReference type="InterPro" id="IPR009724">
    <property type="entry name" value="TMEM70"/>
</dbReference>
<comment type="similarity">
    <text evidence="1">Belongs to the TMEM70 family.</text>
</comment>
<dbReference type="GO" id="GO:0031966">
    <property type="term" value="C:mitochondrial membrane"/>
    <property type="evidence" value="ECO:0007669"/>
    <property type="project" value="TreeGrafter"/>
</dbReference>
<keyword evidence="2" id="KW-0472">Membrane</keyword>
<dbReference type="PANTHER" id="PTHR13281:SF0">
    <property type="entry name" value="TRANSMEMBRANE PROTEIN 70, MITOCHONDRIAL"/>
    <property type="match status" value="1"/>
</dbReference>
<sequence>MKQFQIWRKPIYLDSNLQKFTKVSQNVWNRTTSAAFKRMFVTVSRNAHQRLLLTEGLQRSITSTERNKISQQNTVRYASAARPSEDGRLVYSGEISKSVLGVKFFSYSCSMFSICAMPYVLMKTGLGVQSLPLQVAFCGVIGFFTFITPVLLHLVTKGYVVRLYHNEGTDLYTAVTYNALLAEKKTVFHQSDVKVPEISKMFTTFYAKNHSMLVNPDSFTLPHDYNHLMGYDQPFTFEVDDHKPDKK</sequence>
<evidence type="ECO:0000313" key="3">
    <source>
        <dbReference type="EMBL" id="KAG5286196.1"/>
    </source>
</evidence>
<dbReference type="Pfam" id="PF06979">
    <property type="entry name" value="TMEM70"/>
    <property type="match status" value="1"/>
</dbReference>
<keyword evidence="4" id="KW-1185">Reference proteome</keyword>
<accession>A0AAV6HKZ0</accession>